<comment type="caution">
    <text evidence="9">The sequence shown here is derived from an EMBL/GenBank/DDBJ whole genome shotgun (WGS) entry which is preliminary data.</text>
</comment>
<accession>A0A9Q0MDA7</accession>
<reference evidence="9" key="1">
    <citation type="submission" date="2022-12" db="EMBL/GenBank/DDBJ databases">
        <title>Genome assemblies of Blomia tropicalis.</title>
        <authorList>
            <person name="Cui Y."/>
        </authorList>
    </citation>
    <scope>NUCLEOTIDE SEQUENCE</scope>
    <source>
        <tissue evidence="9">Adult mites</tissue>
    </source>
</reference>
<comment type="catalytic activity">
    <reaction evidence="1">
        <text>[eIF5A protein]-L-lysine + spermidine = [eIF5A protein]-deoxyhypusine + propane-1,3-diamine</text>
        <dbReference type="Rhea" id="RHEA:33299"/>
        <dbReference type="Rhea" id="RHEA-COMP:10143"/>
        <dbReference type="Rhea" id="RHEA-COMP:10144"/>
        <dbReference type="ChEBI" id="CHEBI:29969"/>
        <dbReference type="ChEBI" id="CHEBI:57484"/>
        <dbReference type="ChEBI" id="CHEBI:57834"/>
        <dbReference type="ChEBI" id="CHEBI:82657"/>
        <dbReference type="EC" id="2.5.1.46"/>
    </reaction>
</comment>
<dbReference type="SUPFAM" id="SSF52467">
    <property type="entry name" value="DHS-like NAD/FAD-binding domain"/>
    <property type="match status" value="1"/>
</dbReference>
<comment type="pathway">
    <text evidence="3">Protein modification; eIF5A hypusination.</text>
</comment>
<name>A0A9Q0MDA7_BLOTA</name>
<keyword evidence="8" id="KW-0386">Hypusine biosynthesis</keyword>
<evidence type="ECO:0000256" key="1">
    <source>
        <dbReference type="ARBA" id="ARBA00000952"/>
    </source>
</evidence>
<evidence type="ECO:0000256" key="7">
    <source>
        <dbReference type="ARBA" id="ARBA00023027"/>
    </source>
</evidence>
<comment type="cofactor">
    <cofactor evidence="2">
        <name>NAD(+)</name>
        <dbReference type="ChEBI" id="CHEBI:57540"/>
    </cofactor>
</comment>
<evidence type="ECO:0000256" key="8">
    <source>
        <dbReference type="ARBA" id="ARBA00023256"/>
    </source>
</evidence>
<evidence type="ECO:0000256" key="3">
    <source>
        <dbReference type="ARBA" id="ARBA00005041"/>
    </source>
</evidence>
<dbReference type="AlphaFoldDB" id="A0A9Q0MDA7"/>
<dbReference type="PANTHER" id="PTHR11703:SF0">
    <property type="entry name" value="DEOXYHYPUSINE SYNTHASE"/>
    <property type="match status" value="1"/>
</dbReference>
<dbReference type="Gene3D" id="3.40.910.10">
    <property type="entry name" value="Deoxyhypusine synthase"/>
    <property type="match status" value="1"/>
</dbReference>
<dbReference type="InterPro" id="IPR036982">
    <property type="entry name" value="Deoxyhypusine_synthase_sf"/>
</dbReference>
<sequence length="380" mass="42377">MSSQSDELTMIQNAVLKPTNLSTFVDNNQTNIEANPEKSKLLTTPVSGYDFNKGINYSELFKSYTTTGFQATNFGRAIEEIELMLKARSESFDSDDFEEDLFIQRQSGCTIFLGYTSNMISSGIRDTIRFLVQHRLVDCLVTTAGGIEEDLIKCLSSTYIGDFHLSGRHLRTSGINRIGNLLVPNDNYCKFEDWVVPILDSALTEQKRDGQIWSPSKLCSRLGEEIANEESVLYWAFRNQIPVFCPALTDGSLGDMIYMHSFRSPGLIIDIAQDIRRINSIAVKAKKSGMIILGGGVIKHHIANANLMRNGADFSVFINTGQEFDGSDSGARPDEAISWGKIRIDSSPVKVYCDASLVFPIIVAETFAKYHHYSLSKKQI</sequence>
<evidence type="ECO:0000256" key="2">
    <source>
        <dbReference type="ARBA" id="ARBA00001911"/>
    </source>
</evidence>
<comment type="similarity">
    <text evidence="4">Belongs to the deoxyhypusine synthase family.</text>
</comment>
<keyword evidence="7" id="KW-0520">NAD</keyword>
<evidence type="ECO:0000256" key="6">
    <source>
        <dbReference type="ARBA" id="ARBA00022679"/>
    </source>
</evidence>
<keyword evidence="6" id="KW-0808">Transferase</keyword>
<evidence type="ECO:0000313" key="9">
    <source>
        <dbReference type="EMBL" id="KAJ6223770.1"/>
    </source>
</evidence>
<dbReference type="OMA" id="HSIINAN"/>
<organism evidence="9 10">
    <name type="scientific">Blomia tropicalis</name>
    <name type="common">Mite</name>
    <dbReference type="NCBI Taxonomy" id="40697"/>
    <lineage>
        <taxon>Eukaryota</taxon>
        <taxon>Metazoa</taxon>
        <taxon>Ecdysozoa</taxon>
        <taxon>Arthropoda</taxon>
        <taxon>Chelicerata</taxon>
        <taxon>Arachnida</taxon>
        <taxon>Acari</taxon>
        <taxon>Acariformes</taxon>
        <taxon>Sarcoptiformes</taxon>
        <taxon>Astigmata</taxon>
        <taxon>Glycyphagoidea</taxon>
        <taxon>Echimyopodidae</taxon>
        <taxon>Blomia</taxon>
    </lineage>
</organism>
<evidence type="ECO:0000256" key="4">
    <source>
        <dbReference type="ARBA" id="ARBA00009892"/>
    </source>
</evidence>
<dbReference type="PANTHER" id="PTHR11703">
    <property type="entry name" value="DEOXYHYPUSINE SYNTHASE"/>
    <property type="match status" value="1"/>
</dbReference>
<dbReference type="GO" id="GO:0005737">
    <property type="term" value="C:cytoplasm"/>
    <property type="evidence" value="ECO:0007669"/>
    <property type="project" value="TreeGrafter"/>
</dbReference>
<dbReference type="InterPro" id="IPR029035">
    <property type="entry name" value="DHS-like_NAD/FAD-binding_dom"/>
</dbReference>
<dbReference type="NCBIfam" id="TIGR00321">
    <property type="entry name" value="dhys"/>
    <property type="match status" value="1"/>
</dbReference>
<keyword evidence="10" id="KW-1185">Reference proteome</keyword>
<evidence type="ECO:0000313" key="10">
    <source>
        <dbReference type="Proteomes" id="UP001142055"/>
    </source>
</evidence>
<evidence type="ECO:0000256" key="5">
    <source>
        <dbReference type="ARBA" id="ARBA00012683"/>
    </source>
</evidence>
<gene>
    <name evidence="9" type="ORF">RDWZM_002315</name>
</gene>
<dbReference type="Pfam" id="PF01916">
    <property type="entry name" value="DS"/>
    <property type="match status" value="1"/>
</dbReference>
<dbReference type="FunFam" id="3.40.910.10:FF:000001">
    <property type="entry name" value="Probable deoxyhypusine synthase"/>
    <property type="match status" value="1"/>
</dbReference>
<dbReference type="GO" id="GO:0034038">
    <property type="term" value="F:deoxyhypusine synthase activity"/>
    <property type="evidence" value="ECO:0007669"/>
    <property type="project" value="UniProtKB-EC"/>
</dbReference>
<protein>
    <recommendedName>
        <fullName evidence="5">deoxyhypusine synthase</fullName>
        <ecNumber evidence="5">2.5.1.46</ecNumber>
    </recommendedName>
</protein>
<dbReference type="EMBL" id="JAPWDV010000001">
    <property type="protein sequence ID" value="KAJ6223770.1"/>
    <property type="molecule type" value="Genomic_DNA"/>
</dbReference>
<proteinExistence type="inferred from homology"/>
<dbReference type="EC" id="2.5.1.46" evidence="5"/>
<dbReference type="Proteomes" id="UP001142055">
    <property type="component" value="Chromosome 1"/>
</dbReference>
<dbReference type="InterPro" id="IPR002773">
    <property type="entry name" value="Deoxyhypusine_synthase"/>
</dbReference>